<name>A0A979FR57_HYAAZ</name>
<evidence type="ECO:0000313" key="4">
    <source>
        <dbReference type="RefSeq" id="XP_047739601.1"/>
    </source>
</evidence>
<keyword evidence="1" id="KW-0472">Membrane</keyword>
<evidence type="ECO:0000256" key="2">
    <source>
        <dbReference type="SAM" id="SignalP"/>
    </source>
</evidence>
<accession>A0A979FR57</accession>
<reference evidence="4" key="1">
    <citation type="submission" date="2025-08" db="UniProtKB">
        <authorList>
            <consortium name="RefSeq"/>
        </authorList>
    </citation>
    <scope>IDENTIFICATION</scope>
    <source>
        <tissue evidence="4">Whole organism</tissue>
    </source>
</reference>
<keyword evidence="1" id="KW-0812">Transmembrane</keyword>
<organism evidence="3 4">
    <name type="scientific">Hyalella azteca</name>
    <name type="common">Amphipod</name>
    <dbReference type="NCBI Taxonomy" id="294128"/>
    <lineage>
        <taxon>Eukaryota</taxon>
        <taxon>Metazoa</taxon>
        <taxon>Ecdysozoa</taxon>
        <taxon>Arthropoda</taxon>
        <taxon>Crustacea</taxon>
        <taxon>Multicrustacea</taxon>
        <taxon>Malacostraca</taxon>
        <taxon>Eumalacostraca</taxon>
        <taxon>Peracarida</taxon>
        <taxon>Amphipoda</taxon>
        <taxon>Senticaudata</taxon>
        <taxon>Talitrida</taxon>
        <taxon>Talitroidea</taxon>
        <taxon>Hyalellidae</taxon>
        <taxon>Hyalella</taxon>
    </lineage>
</organism>
<keyword evidence="3" id="KW-1185">Reference proteome</keyword>
<gene>
    <name evidence="4" type="primary">LOC108682287</name>
</gene>
<dbReference type="AlphaFoldDB" id="A0A979FR57"/>
<proteinExistence type="predicted"/>
<dbReference type="RefSeq" id="XP_047739601.1">
    <property type="nucleotide sequence ID" value="XM_047883645.1"/>
</dbReference>
<dbReference type="Proteomes" id="UP000694843">
    <property type="component" value="Unplaced"/>
</dbReference>
<dbReference type="GeneID" id="108682287"/>
<keyword evidence="2" id="KW-0732">Signal</keyword>
<feature type="signal peptide" evidence="2">
    <location>
        <begin position="1"/>
        <end position="20"/>
    </location>
</feature>
<evidence type="ECO:0000313" key="3">
    <source>
        <dbReference type="Proteomes" id="UP000694843"/>
    </source>
</evidence>
<sequence length="145" mass="15914">MISSILLVLVLCGFIQSGTAVICGTVNGTGQIIEIVCPQLEQPREYVCCGYGPDAYHCCFDPEVVVHDLAMLLWVLAGIVLAVLLVCICVLCCCFCPFCLIAKRRNRARLTRGAAEVAIVMPTQNDVQLRQQPYPQQPSPQQDFP</sequence>
<feature type="transmembrane region" description="Helical" evidence="1">
    <location>
        <begin position="71"/>
        <end position="102"/>
    </location>
</feature>
<protein>
    <submittedName>
        <fullName evidence="4">Uncharacterized protein LOC108682287</fullName>
    </submittedName>
</protein>
<evidence type="ECO:0000256" key="1">
    <source>
        <dbReference type="SAM" id="Phobius"/>
    </source>
</evidence>
<dbReference type="KEGG" id="hazt:108682287"/>
<keyword evidence="1" id="KW-1133">Transmembrane helix</keyword>
<feature type="chain" id="PRO_5037654198" evidence="2">
    <location>
        <begin position="21"/>
        <end position="145"/>
    </location>
</feature>